<reference evidence="1 2" key="1">
    <citation type="submission" date="2021-12" db="EMBL/GenBank/DDBJ databases">
        <title>Genome sequencing of bacteria with rrn-lacking chromosome and rrn-plasmid.</title>
        <authorList>
            <person name="Anda M."/>
            <person name="Iwasaki W."/>
        </authorList>
    </citation>
    <scope>NUCLEOTIDE SEQUENCE [LARGE SCALE GENOMIC DNA]</scope>
    <source>
        <strain evidence="1 2">NBRC 101262</strain>
        <plasmid evidence="1 2">pPP7</plasmid>
    </source>
</reference>
<evidence type="ECO:0000313" key="2">
    <source>
        <dbReference type="Proteomes" id="UP001354989"/>
    </source>
</evidence>
<gene>
    <name evidence="1" type="ORF">PEPS_45040</name>
</gene>
<dbReference type="EMBL" id="AP025299">
    <property type="protein sequence ID" value="BDD02224.1"/>
    <property type="molecule type" value="Genomic_DNA"/>
</dbReference>
<sequence length="200" mass="23051">MQCHPKTKKMTSISEQFEHIFEVVSSEGFLKMQALGGEIPFYISAYDPTQEMPVRQAIRGLINKLEKRSISVLEVNLYDLSVEIIDNKMGMEKMFKVEQRRKDKAKFMRALQSSLNMHEVLMPAVEAKIKQAQAQVYFFTGIGEVFPFIRSHNVLNNLQNIAKQAPTVMFFPGNYNGHSLELFGKLTDDNYYRAFNIQNV</sequence>
<evidence type="ECO:0008006" key="3">
    <source>
        <dbReference type="Google" id="ProtNLM"/>
    </source>
</evidence>
<keyword evidence="1" id="KW-0614">Plasmid</keyword>
<geneLocation type="plasmid" evidence="1 2">
    <name>pPP7</name>
</geneLocation>
<dbReference type="Pfam" id="PF08747">
    <property type="entry name" value="BrxB"/>
    <property type="match status" value="1"/>
</dbReference>
<organism evidence="1 2">
    <name type="scientific">Persicobacter psychrovividus</name>
    <dbReference type="NCBI Taxonomy" id="387638"/>
    <lineage>
        <taxon>Bacteria</taxon>
        <taxon>Pseudomonadati</taxon>
        <taxon>Bacteroidota</taxon>
        <taxon>Cytophagia</taxon>
        <taxon>Cytophagales</taxon>
        <taxon>Persicobacteraceae</taxon>
        <taxon>Persicobacter</taxon>
    </lineage>
</organism>
<keyword evidence="2" id="KW-1185">Reference proteome</keyword>
<accession>A0ABM7VML4</accession>
<proteinExistence type="predicted"/>
<name>A0ABM7VML4_9BACT</name>
<dbReference type="Proteomes" id="UP001354989">
    <property type="component" value="Plasmid pPP7"/>
</dbReference>
<evidence type="ECO:0000313" key="1">
    <source>
        <dbReference type="EMBL" id="BDD02224.1"/>
    </source>
</evidence>
<protein>
    <recommendedName>
        <fullName evidence="3">DUF1788 domain-containing protein</fullName>
    </recommendedName>
</protein>
<dbReference type="InterPro" id="IPR014858">
    <property type="entry name" value="BrxB"/>
</dbReference>